<dbReference type="AlphaFoldDB" id="A0A194WV38"/>
<keyword evidence="3" id="KW-1185">Reference proteome</keyword>
<name>A0A194WV38_MOLSC</name>
<dbReference type="Proteomes" id="UP000070700">
    <property type="component" value="Unassembled WGS sequence"/>
</dbReference>
<proteinExistence type="predicted"/>
<gene>
    <name evidence="2" type="ORF">LY89DRAFT_673656</name>
</gene>
<dbReference type="SUPFAM" id="SSF75304">
    <property type="entry name" value="Amidase signature (AS) enzymes"/>
    <property type="match status" value="1"/>
</dbReference>
<feature type="domain" description="Amidase" evidence="1">
    <location>
        <begin position="370"/>
        <end position="635"/>
    </location>
</feature>
<dbReference type="OrthoDB" id="566138at2759"/>
<dbReference type="GeneID" id="28823099"/>
<reference evidence="2 3" key="1">
    <citation type="submission" date="2015-10" db="EMBL/GenBank/DDBJ databases">
        <title>Full genome of DAOMC 229536 Phialocephala scopiformis, a fungal endophyte of spruce producing the potent anti-insectan compound rugulosin.</title>
        <authorList>
            <consortium name="DOE Joint Genome Institute"/>
            <person name="Walker A.K."/>
            <person name="Frasz S.L."/>
            <person name="Seifert K.A."/>
            <person name="Miller J.D."/>
            <person name="Mondo S.J."/>
            <person name="Labutti K."/>
            <person name="Lipzen A."/>
            <person name="Dockter R."/>
            <person name="Kennedy M."/>
            <person name="Grigoriev I.V."/>
            <person name="Spatafora J.W."/>
        </authorList>
    </citation>
    <scope>NUCLEOTIDE SEQUENCE [LARGE SCALE GENOMIC DNA]</scope>
    <source>
        <strain evidence="2 3">CBS 120377</strain>
    </source>
</reference>
<dbReference type="STRING" id="149040.A0A194WV38"/>
<dbReference type="EMBL" id="KQ947425">
    <property type="protein sequence ID" value="KUJ11833.1"/>
    <property type="molecule type" value="Genomic_DNA"/>
</dbReference>
<dbReference type="Pfam" id="PF01425">
    <property type="entry name" value="Amidase"/>
    <property type="match status" value="1"/>
</dbReference>
<evidence type="ECO:0000313" key="2">
    <source>
        <dbReference type="EMBL" id="KUJ11833.1"/>
    </source>
</evidence>
<dbReference type="PANTHER" id="PTHR42678:SF34">
    <property type="entry name" value="OS04G0183300 PROTEIN"/>
    <property type="match status" value="1"/>
</dbReference>
<dbReference type="Gene3D" id="3.90.1300.10">
    <property type="entry name" value="Amidase signature (AS) domain"/>
    <property type="match status" value="1"/>
</dbReference>
<accession>A0A194WV38</accession>
<dbReference type="KEGG" id="psco:LY89DRAFT_673656"/>
<evidence type="ECO:0000313" key="3">
    <source>
        <dbReference type="Proteomes" id="UP000070700"/>
    </source>
</evidence>
<protein>
    <submittedName>
        <fullName evidence="2">Amidase signature enzyme</fullName>
    </submittedName>
</protein>
<dbReference type="InterPro" id="IPR023631">
    <property type="entry name" value="Amidase_dom"/>
</dbReference>
<evidence type="ECO:0000259" key="1">
    <source>
        <dbReference type="Pfam" id="PF01425"/>
    </source>
</evidence>
<dbReference type="PANTHER" id="PTHR42678">
    <property type="entry name" value="AMIDASE"/>
    <property type="match status" value="1"/>
</dbReference>
<dbReference type="InParanoid" id="A0A194WV38"/>
<organism evidence="2 3">
    <name type="scientific">Mollisia scopiformis</name>
    <name type="common">Conifer needle endophyte fungus</name>
    <name type="synonym">Phialocephala scopiformis</name>
    <dbReference type="NCBI Taxonomy" id="149040"/>
    <lineage>
        <taxon>Eukaryota</taxon>
        <taxon>Fungi</taxon>
        <taxon>Dikarya</taxon>
        <taxon>Ascomycota</taxon>
        <taxon>Pezizomycotina</taxon>
        <taxon>Leotiomycetes</taxon>
        <taxon>Helotiales</taxon>
        <taxon>Mollisiaceae</taxon>
        <taxon>Mollisia</taxon>
    </lineage>
</organism>
<dbReference type="InterPro" id="IPR036928">
    <property type="entry name" value="AS_sf"/>
</dbReference>
<dbReference type="RefSeq" id="XP_018066188.1">
    <property type="nucleotide sequence ID" value="XM_018213373.1"/>
</dbReference>
<sequence length="706" mass="76850">MALLDVGQRVCIQHPIWLKQCNFSMSPRVLEVVSRLRDPKDLSSQVLWPWFDSGERSCFATLLIASAWRKIVKWLVFDIVNRDSTLLTLNLVWCRDSSKPRPVLTLFVGHGPCTFGRESLDQDEEIILKVDMGVGESSSLWTRSAFATRPSGRFDFLNSANNLTSSVEYNSSQIPKFSKMDGLNPVLAPATEIQSLLENGAITSVELIDTFLAQIKKHNRAGLELRALSSVPSRELLLARAEMLDKERRAGKTRSPFHGIPITLKLTRTGCHCNGFVAGMSSEVGSYAFRDAVPKQNAEIVDVVVYSRLVCLDDADSWQSCWNGVSSSLEKQASRGQGVKTGWSATNGQSQSADVKGGVAKDDLIYGYTTPGGSSSGSAIGVSAGFTLSCGTEHDGSAIGPANRAALYAVKMTHGSVPTKGVFRITSSMDCLAGMAKSTADLALLLEMMLTEEARKHLPADGYNSALVHSWDGISIGFVDPSLWRLPASICPPDEDSIAQQEATINAAMKKMSDLGARVVYPVELPPYSDFDFDTVSDYEFTETYPEFTSNFKEPPTKNLAELIEFNKQHADLELPAALRIEDSPSQSFLEDALNSRITSEDYTAAKAQMRKLGGPDGNDRAMGEHQVDVIVAPSHSPISGVSAAAGYPIATVPLGMIEKYNAPFGISIVSTAFAEDKLLRFMSAFEATFPQRTPPSMLQEEHASL</sequence>